<keyword evidence="2" id="KW-1185">Reference proteome</keyword>
<proteinExistence type="predicted"/>
<sequence length="402" mass="44869">MTDQPPIDPADYIFIVEGNEQFMGIWVSDEACEDVSLYLAREEVACFFLYEYHKGEESYHHWTHLTLPSDLMQNYSLIFARDAPWRLTERCLNLHTLALGDRENYGAALTILKGINNVWLRYYKAEGGPIDLVPISERHALVLVVPHKLIAVSGRRRRLAASPALKMNPSVEGEGGPSNWTLLTSDGIGNLETGPWKGFKGVVEEAIVTELALSVWMKGRYCWEDIEVPKEDLAHAGQQGSTTTVKAGPYTRLTGKICKYLHHMAVISPDTDIEQTIDVRIISGTLKGRSGFYVGVDEAKAQIYFDELANAADKEAPWTISKTVSIPFACIQTPPDTRIAQIVAQGSQSKPTPFRLPPNTWNPQNSQAMYMGDPFQGLEVVIVDHTLKGYEGYIVGSHFINR</sequence>
<dbReference type="OrthoDB" id="3062855at2759"/>
<evidence type="ECO:0000313" key="1">
    <source>
        <dbReference type="EMBL" id="KAF9500233.1"/>
    </source>
</evidence>
<name>A0A9P6A6X9_PLEER</name>
<dbReference type="AlphaFoldDB" id="A0A9P6A6X9"/>
<protein>
    <submittedName>
        <fullName evidence="1">Uncharacterized protein</fullName>
    </submittedName>
</protein>
<evidence type="ECO:0000313" key="2">
    <source>
        <dbReference type="Proteomes" id="UP000807025"/>
    </source>
</evidence>
<dbReference type="Proteomes" id="UP000807025">
    <property type="component" value="Unassembled WGS sequence"/>
</dbReference>
<dbReference type="EMBL" id="MU154528">
    <property type="protein sequence ID" value="KAF9500233.1"/>
    <property type="molecule type" value="Genomic_DNA"/>
</dbReference>
<comment type="caution">
    <text evidence="1">The sequence shown here is derived from an EMBL/GenBank/DDBJ whole genome shotgun (WGS) entry which is preliminary data.</text>
</comment>
<reference evidence="1" key="1">
    <citation type="submission" date="2020-11" db="EMBL/GenBank/DDBJ databases">
        <authorList>
            <consortium name="DOE Joint Genome Institute"/>
            <person name="Ahrendt S."/>
            <person name="Riley R."/>
            <person name="Andreopoulos W."/>
            <person name="Labutti K."/>
            <person name="Pangilinan J."/>
            <person name="Ruiz-Duenas F.J."/>
            <person name="Barrasa J.M."/>
            <person name="Sanchez-Garcia M."/>
            <person name="Camarero S."/>
            <person name="Miyauchi S."/>
            <person name="Serrano A."/>
            <person name="Linde D."/>
            <person name="Babiker R."/>
            <person name="Drula E."/>
            <person name="Ayuso-Fernandez I."/>
            <person name="Pacheco R."/>
            <person name="Padilla G."/>
            <person name="Ferreira P."/>
            <person name="Barriuso J."/>
            <person name="Kellner H."/>
            <person name="Castanera R."/>
            <person name="Alfaro M."/>
            <person name="Ramirez L."/>
            <person name="Pisabarro A.G."/>
            <person name="Kuo A."/>
            <person name="Tritt A."/>
            <person name="Lipzen A."/>
            <person name="He G."/>
            <person name="Yan M."/>
            <person name="Ng V."/>
            <person name="Cullen D."/>
            <person name="Martin F."/>
            <person name="Rosso M.-N."/>
            <person name="Henrissat B."/>
            <person name="Hibbett D."/>
            <person name="Martinez A.T."/>
            <person name="Grigoriev I.V."/>
        </authorList>
    </citation>
    <scope>NUCLEOTIDE SEQUENCE</scope>
    <source>
        <strain evidence="1">ATCC 90797</strain>
    </source>
</reference>
<gene>
    <name evidence="1" type="ORF">BDN71DRAFT_1427492</name>
</gene>
<accession>A0A9P6A6X9</accession>
<organism evidence="1 2">
    <name type="scientific">Pleurotus eryngii</name>
    <name type="common">Boletus of the steppes</name>
    <dbReference type="NCBI Taxonomy" id="5323"/>
    <lineage>
        <taxon>Eukaryota</taxon>
        <taxon>Fungi</taxon>
        <taxon>Dikarya</taxon>
        <taxon>Basidiomycota</taxon>
        <taxon>Agaricomycotina</taxon>
        <taxon>Agaricomycetes</taxon>
        <taxon>Agaricomycetidae</taxon>
        <taxon>Agaricales</taxon>
        <taxon>Pleurotineae</taxon>
        <taxon>Pleurotaceae</taxon>
        <taxon>Pleurotus</taxon>
    </lineage>
</organism>